<name>A0AAQ3KS00_9LILI</name>
<dbReference type="EMBL" id="CP136895">
    <property type="protein sequence ID" value="WOL10847.1"/>
    <property type="molecule type" value="Genomic_DNA"/>
</dbReference>
<feature type="region of interest" description="Disordered" evidence="1">
    <location>
        <begin position="44"/>
        <end position="78"/>
    </location>
</feature>
<accession>A0AAQ3KS00</accession>
<evidence type="ECO:0000313" key="3">
    <source>
        <dbReference type="Proteomes" id="UP001327560"/>
    </source>
</evidence>
<reference evidence="2 3" key="1">
    <citation type="submission" date="2023-10" db="EMBL/GenBank/DDBJ databases">
        <title>Chromosome-scale genome assembly provides insights into flower coloration mechanisms of Canna indica.</title>
        <authorList>
            <person name="Li C."/>
        </authorList>
    </citation>
    <scope>NUCLEOTIDE SEQUENCE [LARGE SCALE GENOMIC DNA]</scope>
    <source>
        <tissue evidence="2">Flower</tissue>
    </source>
</reference>
<feature type="compositionally biased region" description="Polar residues" evidence="1">
    <location>
        <begin position="64"/>
        <end position="78"/>
    </location>
</feature>
<dbReference type="Proteomes" id="UP001327560">
    <property type="component" value="Chromosome 6"/>
</dbReference>
<organism evidence="2 3">
    <name type="scientific">Canna indica</name>
    <name type="common">Indian-shot</name>
    <dbReference type="NCBI Taxonomy" id="4628"/>
    <lineage>
        <taxon>Eukaryota</taxon>
        <taxon>Viridiplantae</taxon>
        <taxon>Streptophyta</taxon>
        <taxon>Embryophyta</taxon>
        <taxon>Tracheophyta</taxon>
        <taxon>Spermatophyta</taxon>
        <taxon>Magnoliopsida</taxon>
        <taxon>Liliopsida</taxon>
        <taxon>Zingiberales</taxon>
        <taxon>Cannaceae</taxon>
        <taxon>Canna</taxon>
    </lineage>
</organism>
<dbReference type="AlphaFoldDB" id="A0AAQ3KS00"/>
<gene>
    <name evidence="2" type="ORF">Cni_G19606</name>
</gene>
<keyword evidence="3" id="KW-1185">Reference proteome</keyword>
<sequence>MASSTSSPGAILSTASAAPPAIVSPIRANSSSGVEASLPDDVLSSKQADHNSTTVHLRDIPVQSIPQAPLDNNSLPLI</sequence>
<proteinExistence type="predicted"/>
<evidence type="ECO:0000256" key="1">
    <source>
        <dbReference type="SAM" id="MobiDB-lite"/>
    </source>
</evidence>
<evidence type="ECO:0000313" key="2">
    <source>
        <dbReference type="EMBL" id="WOL10847.1"/>
    </source>
</evidence>
<feature type="compositionally biased region" description="Polar residues" evidence="1">
    <location>
        <begin position="44"/>
        <end position="55"/>
    </location>
</feature>
<protein>
    <submittedName>
        <fullName evidence="2">Uncharacterized protein</fullName>
    </submittedName>
</protein>